<proteinExistence type="predicted"/>
<feature type="compositionally biased region" description="Basic residues" evidence="1">
    <location>
        <begin position="126"/>
        <end position="136"/>
    </location>
</feature>
<keyword evidence="3" id="KW-1185">Reference proteome</keyword>
<dbReference type="AlphaFoldDB" id="A0A9W9ZH49"/>
<dbReference type="Proteomes" id="UP001163046">
    <property type="component" value="Unassembled WGS sequence"/>
</dbReference>
<evidence type="ECO:0000313" key="2">
    <source>
        <dbReference type="EMBL" id="KAJ7381235.1"/>
    </source>
</evidence>
<evidence type="ECO:0000313" key="3">
    <source>
        <dbReference type="Proteomes" id="UP001163046"/>
    </source>
</evidence>
<feature type="compositionally biased region" description="Low complexity" evidence="1">
    <location>
        <begin position="141"/>
        <end position="158"/>
    </location>
</feature>
<sequence>MKQEIIKTTYLAEAAARLGMINARDQQRQQQGLFIELYYQLHQERLRVDFDLNNDRLLHCMKELLEENVEDLVEIISKETNAEDGQSLSDSEEAYDPAKDEDPGIARLKKKKKQQLNAPLLQNRCRPPRRGQHHHQDHQDLQTLTPRRRNPLPLLPGRPQHRHSFNGNDLRRHFKVHVAKRELSEEAVEKLLTVVRAGQIQRGKTQARKGKAPLKGKLKKWCPVPGCDQIVLDVGRHLRNKKLHDLAKDSREYQRLVRMAKHYKGLDELEDNVIPPPPAIVEEEKRKLAEKEDPQPNPNPSDAANPASDAENPASDAANPAGDAEDPASDAASQEEEEEEESDEDNDYSSTAHPKWIDYFTAAKPQNNRHRWLVNFFDFLTRPTAGDKKQTILLQHANQMRNLLEAVDPAGDDILCLLDHQGDAVWKMWVKPNLDAKTKKPGTIISYLTSYEKFLSFVNNFEIIIID</sequence>
<protein>
    <submittedName>
        <fullName evidence="2">Uncharacterized protein</fullName>
    </submittedName>
</protein>
<comment type="caution">
    <text evidence="2">The sequence shown here is derived from an EMBL/GenBank/DDBJ whole genome shotgun (WGS) entry which is preliminary data.</text>
</comment>
<gene>
    <name evidence="2" type="ORF">OS493_001351</name>
</gene>
<organism evidence="2 3">
    <name type="scientific">Desmophyllum pertusum</name>
    <dbReference type="NCBI Taxonomy" id="174260"/>
    <lineage>
        <taxon>Eukaryota</taxon>
        <taxon>Metazoa</taxon>
        <taxon>Cnidaria</taxon>
        <taxon>Anthozoa</taxon>
        <taxon>Hexacorallia</taxon>
        <taxon>Scleractinia</taxon>
        <taxon>Caryophylliina</taxon>
        <taxon>Caryophylliidae</taxon>
        <taxon>Desmophyllum</taxon>
    </lineage>
</organism>
<reference evidence="2" key="1">
    <citation type="submission" date="2023-01" db="EMBL/GenBank/DDBJ databases">
        <title>Genome assembly of the deep-sea coral Lophelia pertusa.</title>
        <authorList>
            <person name="Herrera S."/>
            <person name="Cordes E."/>
        </authorList>
    </citation>
    <scope>NUCLEOTIDE SEQUENCE</scope>
    <source>
        <strain evidence="2">USNM1676648</strain>
        <tissue evidence="2">Polyp</tissue>
    </source>
</reference>
<accession>A0A9W9ZH49</accession>
<name>A0A9W9ZH49_9CNID</name>
<dbReference type="OrthoDB" id="5990091at2759"/>
<dbReference type="EMBL" id="MU826350">
    <property type="protein sequence ID" value="KAJ7381235.1"/>
    <property type="molecule type" value="Genomic_DNA"/>
</dbReference>
<feature type="compositionally biased region" description="Acidic residues" evidence="1">
    <location>
        <begin position="323"/>
        <end position="347"/>
    </location>
</feature>
<feature type="compositionally biased region" description="Low complexity" evidence="1">
    <location>
        <begin position="300"/>
        <end position="315"/>
    </location>
</feature>
<evidence type="ECO:0000256" key="1">
    <source>
        <dbReference type="SAM" id="MobiDB-lite"/>
    </source>
</evidence>
<feature type="region of interest" description="Disordered" evidence="1">
    <location>
        <begin position="286"/>
        <end position="351"/>
    </location>
</feature>
<feature type="region of interest" description="Disordered" evidence="1">
    <location>
        <begin position="80"/>
        <end position="167"/>
    </location>
</feature>